<evidence type="ECO:0000256" key="8">
    <source>
        <dbReference type="ARBA" id="ARBA00037387"/>
    </source>
</evidence>
<feature type="domain" description="PTS EIIA type-2" evidence="11">
    <location>
        <begin position="4"/>
        <end position="146"/>
    </location>
</feature>
<gene>
    <name evidence="12" type="ORF">HNQ47_001134</name>
</gene>
<name>A0A7W8FV04_9FIRM</name>
<evidence type="ECO:0000313" key="13">
    <source>
        <dbReference type="Proteomes" id="UP000539953"/>
    </source>
</evidence>
<dbReference type="GO" id="GO:0009401">
    <property type="term" value="P:phosphoenolpyruvate-dependent sugar phosphotransferase system"/>
    <property type="evidence" value="ECO:0007669"/>
    <property type="project" value="UniProtKB-KW"/>
</dbReference>
<proteinExistence type="predicted"/>
<evidence type="ECO:0000313" key="12">
    <source>
        <dbReference type="EMBL" id="MBB5183114.1"/>
    </source>
</evidence>
<keyword evidence="6" id="KW-0598">Phosphotransferase system</keyword>
<evidence type="ECO:0000256" key="3">
    <source>
        <dbReference type="ARBA" id="ARBA00022490"/>
    </source>
</evidence>
<dbReference type="EMBL" id="JACHHK010000003">
    <property type="protein sequence ID" value="MBB5183114.1"/>
    <property type="molecule type" value="Genomic_DNA"/>
</dbReference>
<organism evidence="12 13">
    <name type="scientific">Catenisphaera adipataccumulans</name>
    <dbReference type="NCBI Taxonomy" id="700500"/>
    <lineage>
        <taxon>Bacteria</taxon>
        <taxon>Bacillati</taxon>
        <taxon>Bacillota</taxon>
        <taxon>Erysipelotrichia</taxon>
        <taxon>Erysipelotrichales</taxon>
        <taxon>Erysipelotrichaceae</taxon>
        <taxon>Catenisphaera</taxon>
    </lineage>
</organism>
<evidence type="ECO:0000256" key="6">
    <source>
        <dbReference type="ARBA" id="ARBA00022683"/>
    </source>
</evidence>
<evidence type="ECO:0000256" key="10">
    <source>
        <dbReference type="ARBA" id="ARBA00042072"/>
    </source>
</evidence>
<dbReference type="Gene3D" id="3.40.930.10">
    <property type="entry name" value="Mannitol-specific EII, Chain A"/>
    <property type="match status" value="1"/>
</dbReference>
<dbReference type="AlphaFoldDB" id="A0A7W8FV04"/>
<evidence type="ECO:0000256" key="9">
    <source>
        <dbReference type="ARBA" id="ARBA00041175"/>
    </source>
</evidence>
<keyword evidence="4" id="KW-0597">Phosphoprotein</keyword>
<keyword evidence="5" id="KW-0808">Transferase</keyword>
<evidence type="ECO:0000259" key="11">
    <source>
        <dbReference type="PROSITE" id="PS51094"/>
    </source>
</evidence>
<evidence type="ECO:0000256" key="7">
    <source>
        <dbReference type="ARBA" id="ARBA00022777"/>
    </source>
</evidence>
<keyword evidence="13" id="KW-1185">Reference proteome</keyword>
<dbReference type="PANTHER" id="PTHR36203:SF1">
    <property type="entry name" value="ASCORBATE-SPECIFIC PTS SYSTEM EIIA COMPONENT"/>
    <property type="match status" value="1"/>
</dbReference>
<dbReference type="GO" id="GO:0005737">
    <property type="term" value="C:cytoplasm"/>
    <property type="evidence" value="ECO:0007669"/>
    <property type="project" value="UniProtKB-SubCell"/>
</dbReference>
<keyword evidence="2" id="KW-0813">Transport</keyword>
<comment type="subcellular location">
    <subcellularLocation>
        <location evidence="1">Cytoplasm</location>
    </subcellularLocation>
</comment>
<reference evidence="12 13" key="1">
    <citation type="submission" date="2020-08" db="EMBL/GenBank/DDBJ databases">
        <title>Genomic Encyclopedia of Type Strains, Phase IV (KMG-IV): sequencing the most valuable type-strain genomes for metagenomic binning, comparative biology and taxonomic classification.</title>
        <authorList>
            <person name="Goeker M."/>
        </authorList>
    </citation>
    <scope>NUCLEOTIDE SEQUENCE [LARGE SCALE GENOMIC DNA]</scope>
    <source>
        <strain evidence="12 13">DSM 25799</strain>
    </source>
</reference>
<comment type="caution">
    <text evidence="12">The sequence shown here is derived from an EMBL/GenBank/DDBJ whole genome shotgun (WGS) entry which is preliminary data.</text>
</comment>
<comment type="function">
    <text evidence="8">The phosphoenolpyruvate-dependent sugar phosphotransferase system (sugar PTS), a major carbohydrate active transport system, catalyzes the phosphorylation of incoming sugar substrates concomitantly with their translocation across the cell membrane. The enzyme II UlaABC PTS system is involved in ascorbate transport.</text>
</comment>
<dbReference type="PROSITE" id="PS51094">
    <property type="entry name" value="PTS_EIIA_TYPE_2"/>
    <property type="match status" value="1"/>
</dbReference>
<dbReference type="Pfam" id="PF00359">
    <property type="entry name" value="PTS_EIIA_2"/>
    <property type="match status" value="1"/>
</dbReference>
<dbReference type="InterPro" id="IPR002178">
    <property type="entry name" value="PTS_EIIA_type-2_dom"/>
</dbReference>
<evidence type="ECO:0000256" key="1">
    <source>
        <dbReference type="ARBA" id="ARBA00004496"/>
    </source>
</evidence>
<dbReference type="InterPro" id="IPR051351">
    <property type="entry name" value="Ascorbate-PTS_EIIA_comp"/>
</dbReference>
<dbReference type="SUPFAM" id="SSF55804">
    <property type="entry name" value="Phoshotransferase/anion transport protein"/>
    <property type="match status" value="1"/>
</dbReference>
<dbReference type="RefSeq" id="WP_183328399.1">
    <property type="nucleotide sequence ID" value="NZ_JACHHK010000003.1"/>
</dbReference>
<dbReference type="Proteomes" id="UP000539953">
    <property type="component" value="Unassembled WGS sequence"/>
</dbReference>
<dbReference type="InterPro" id="IPR016152">
    <property type="entry name" value="PTrfase/Anion_transptr"/>
</dbReference>
<dbReference type="GO" id="GO:0016301">
    <property type="term" value="F:kinase activity"/>
    <property type="evidence" value="ECO:0007669"/>
    <property type="project" value="UniProtKB-KW"/>
</dbReference>
<keyword evidence="7" id="KW-0418">Kinase</keyword>
<protein>
    <recommendedName>
        <fullName evidence="9">Ascorbate-specific PTS system EIIA component</fullName>
    </recommendedName>
    <alternativeName>
        <fullName evidence="10">Ascorbate-specific phosphotransferase enzyme IIA component</fullName>
    </alternativeName>
</protein>
<sequence length="151" mass="16630">MLQNILKKKNCRVLDHVENWQDAVHAALAPLLAEGACDERYEQAVFDNTEKYGAYYVLTDDMALIHASNEADVYDTQMAVTILKKPVQFTTDGPGIRILIALCAKDNSSHMEGMMAVATIFGDDGNVGPLLEAKDSESIYNVFMQAAEKNA</sequence>
<evidence type="ECO:0000256" key="4">
    <source>
        <dbReference type="ARBA" id="ARBA00022553"/>
    </source>
</evidence>
<accession>A0A7W8FV04</accession>
<keyword evidence="3" id="KW-0963">Cytoplasm</keyword>
<evidence type="ECO:0000256" key="5">
    <source>
        <dbReference type="ARBA" id="ARBA00022679"/>
    </source>
</evidence>
<dbReference type="PANTHER" id="PTHR36203">
    <property type="entry name" value="ASCORBATE-SPECIFIC PTS SYSTEM EIIA COMPONENT"/>
    <property type="match status" value="1"/>
</dbReference>
<evidence type="ECO:0000256" key="2">
    <source>
        <dbReference type="ARBA" id="ARBA00022448"/>
    </source>
</evidence>